<evidence type="ECO:0000313" key="2">
    <source>
        <dbReference type="EMBL" id="SFN68156.1"/>
    </source>
</evidence>
<dbReference type="AlphaFoldDB" id="A0A1I5B098"/>
<dbReference type="Proteomes" id="UP000199614">
    <property type="component" value="Unassembled WGS sequence"/>
</dbReference>
<organism evidence="2 3">
    <name type="scientific">Pseudonocardia ammonioxydans</name>
    <dbReference type="NCBI Taxonomy" id="260086"/>
    <lineage>
        <taxon>Bacteria</taxon>
        <taxon>Bacillati</taxon>
        <taxon>Actinomycetota</taxon>
        <taxon>Actinomycetes</taxon>
        <taxon>Pseudonocardiales</taxon>
        <taxon>Pseudonocardiaceae</taxon>
        <taxon>Pseudonocardia</taxon>
    </lineage>
</organism>
<dbReference type="Gene3D" id="1.10.490.110">
    <property type="entry name" value="Uncharacterized conserved protein DUF2267"/>
    <property type="match status" value="1"/>
</dbReference>
<dbReference type="Pfam" id="PF10025">
    <property type="entry name" value="DUF2267"/>
    <property type="match status" value="1"/>
</dbReference>
<dbReference type="EMBL" id="FOUY01000019">
    <property type="protein sequence ID" value="SFN68156.1"/>
    <property type="molecule type" value="Genomic_DNA"/>
</dbReference>
<dbReference type="RefSeq" id="WP_177238565.1">
    <property type="nucleotide sequence ID" value="NZ_FOUY01000019.1"/>
</dbReference>
<protein>
    <submittedName>
        <fullName evidence="2">Uncharacterized conserved protein, DUF2267 family</fullName>
    </submittedName>
</protein>
<feature type="region of interest" description="Disordered" evidence="1">
    <location>
        <begin position="112"/>
        <end position="132"/>
    </location>
</feature>
<evidence type="ECO:0000256" key="1">
    <source>
        <dbReference type="SAM" id="MobiDB-lite"/>
    </source>
</evidence>
<gene>
    <name evidence="2" type="ORF">SAMN05216207_101921</name>
</gene>
<reference evidence="2 3" key="1">
    <citation type="submission" date="2016-10" db="EMBL/GenBank/DDBJ databases">
        <authorList>
            <person name="de Groot N.N."/>
        </authorList>
    </citation>
    <scope>NUCLEOTIDE SEQUENCE [LARGE SCALE GENOMIC DNA]</scope>
    <source>
        <strain evidence="2 3">CGMCC 4.1877</strain>
    </source>
</reference>
<sequence>MTAYEFLIDLRRRGGFANLAAAEAAARAVLGVLATRLDADEADELAARLPEPLGEALYRPLAAPGQVPADLAPADLAQRVAAVLGIGDDVARSRTEAVLAATVEAVPEPRLRRVLSRRPAGHTAPAGHPEPA</sequence>
<keyword evidence="3" id="KW-1185">Reference proteome</keyword>
<accession>A0A1I5B098</accession>
<name>A0A1I5B098_PSUAM</name>
<dbReference type="InterPro" id="IPR038282">
    <property type="entry name" value="DUF2267_sf"/>
</dbReference>
<dbReference type="STRING" id="260086.SAMN05216207_101921"/>
<dbReference type="InterPro" id="IPR018727">
    <property type="entry name" value="DUF2267"/>
</dbReference>
<evidence type="ECO:0000313" key="3">
    <source>
        <dbReference type="Proteomes" id="UP000199614"/>
    </source>
</evidence>
<proteinExistence type="predicted"/>